<protein>
    <submittedName>
        <fullName evidence="2">Stage III sporulation protein AF (Spore_III_AF)</fullName>
    </submittedName>
</protein>
<dbReference type="RefSeq" id="WP_092751841.1">
    <property type="nucleotide sequence ID" value="NZ_FOCG01000001.1"/>
</dbReference>
<keyword evidence="1" id="KW-0472">Membrane</keyword>
<evidence type="ECO:0000256" key="1">
    <source>
        <dbReference type="SAM" id="Phobius"/>
    </source>
</evidence>
<keyword evidence="1" id="KW-1133">Transmembrane helix</keyword>
<name>A0A1H7ZR23_9FIRM</name>
<gene>
    <name evidence="2" type="ORF">SAMN05216180_0790</name>
</gene>
<dbReference type="EMBL" id="FOCG01000001">
    <property type="protein sequence ID" value="SEM60008.1"/>
    <property type="molecule type" value="Genomic_DNA"/>
</dbReference>
<evidence type="ECO:0000313" key="3">
    <source>
        <dbReference type="Proteomes" id="UP000199158"/>
    </source>
</evidence>
<reference evidence="2 3" key="1">
    <citation type="submission" date="2016-10" db="EMBL/GenBank/DDBJ databases">
        <authorList>
            <person name="de Groot N.N."/>
        </authorList>
    </citation>
    <scope>NUCLEOTIDE SEQUENCE [LARGE SCALE GENOMIC DNA]</scope>
    <source>
        <strain evidence="2 3">CGMCC 1.5070</strain>
    </source>
</reference>
<dbReference type="InterPro" id="IPR014245">
    <property type="entry name" value="Spore_III_AF"/>
</dbReference>
<keyword evidence="1" id="KW-0812">Transmembrane</keyword>
<organism evidence="2 3">
    <name type="scientific">Hydrogenoanaerobacterium saccharovorans</name>
    <dbReference type="NCBI Taxonomy" id="474960"/>
    <lineage>
        <taxon>Bacteria</taxon>
        <taxon>Bacillati</taxon>
        <taxon>Bacillota</taxon>
        <taxon>Clostridia</taxon>
        <taxon>Eubacteriales</taxon>
        <taxon>Oscillospiraceae</taxon>
        <taxon>Hydrogenoanaerobacterium</taxon>
    </lineage>
</organism>
<keyword evidence="3" id="KW-1185">Reference proteome</keyword>
<dbReference type="STRING" id="474960.SAMN05216180_0790"/>
<dbReference type="Pfam" id="PF09581">
    <property type="entry name" value="Spore_III_AF"/>
    <property type="match status" value="1"/>
</dbReference>
<dbReference type="OrthoDB" id="1864059at2"/>
<sequence>MEAIKGWALAVCVAAVAGSIAHLASPSGSTQKIYKITISLFFLCCILSPIITGALSGDFQIDSSMQPQTEYRTDSLQNTMEKQVEENFIASVKNITAEELNTIDVQPQEILINVNTNEESGIFITEIILSLDAKDQNKQAEIESRITQKLGQKPVMQFRQEVQAQDGTKSSDG</sequence>
<dbReference type="Proteomes" id="UP000199158">
    <property type="component" value="Unassembled WGS sequence"/>
</dbReference>
<evidence type="ECO:0000313" key="2">
    <source>
        <dbReference type="EMBL" id="SEM60008.1"/>
    </source>
</evidence>
<proteinExistence type="predicted"/>
<feature type="transmembrane region" description="Helical" evidence="1">
    <location>
        <begin position="33"/>
        <end position="55"/>
    </location>
</feature>
<dbReference type="AlphaFoldDB" id="A0A1H7ZR23"/>
<accession>A0A1H7ZR23</accession>